<dbReference type="InterPro" id="IPR050238">
    <property type="entry name" value="DNA_Rep/Repair_Clamp_Loader"/>
</dbReference>
<dbReference type="SUPFAM" id="SSF52540">
    <property type="entry name" value="P-loop containing nucleoside triphosphate hydrolases"/>
    <property type="match status" value="1"/>
</dbReference>
<dbReference type="GO" id="GO:0009360">
    <property type="term" value="C:DNA polymerase III complex"/>
    <property type="evidence" value="ECO:0007669"/>
    <property type="project" value="TreeGrafter"/>
</dbReference>
<keyword evidence="2" id="KW-1185">Reference proteome</keyword>
<dbReference type="NCBIfam" id="NF005677">
    <property type="entry name" value="PRK07471.1"/>
    <property type="match status" value="1"/>
</dbReference>
<reference evidence="2" key="1">
    <citation type="submission" date="2008-03" db="EMBL/GenBank/DDBJ databases">
        <title>Complete sequence of chromosome of Beijerinckia indica subsp. indica ATCC 9039.</title>
        <authorList>
            <consortium name="US DOE Joint Genome Institute"/>
            <person name="Copeland A."/>
            <person name="Lucas S."/>
            <person name="Lapidus A."/>
            <person name="Glavina del Rio T."/>
            <person name="Dalin E."/>
            <person name="Tice H."/>
            <person name="Bruce D."/>
            <person name="Goodwin L."/>
            <person name="Pitluck S."/>
            <person name="LaButti K."/>
            <person name="Schmutz J."/>
            <person name="Larimer F."/>
            <person name="Land M."/>
            <person name="Hauser L."/>
            <person name="Kyrpides N."/>
            <person name="Mikhailova N."/>
            <person name="Dunfield P.F."/>
            <person name="Dedysh S.N."/>
            <person name="Liesack W."/>
            <person name="Saw J.H."/>
            <person name="Alam M."/>
            <person name="Chen Y."/>
            <person name="Murrell J.C."/>
            <person name="Richardson P."/>
        </authorList>
    </citation>
    <scope>NUCLEOTIDE SEQUENCE [LARGE SCALE GENOMIC DNA]</scope>
    <source>
        <strain evidence="2">ATCC 9039 / DSM 1715 / NCIMB 8712</strain>
    </source>
</reference>
<dbReference type="RefSeq" id="WP_012384525.1">
    <property type="nucleotide sequence ID" value="NC_010581.1"/>
</dbReference>
<evidence type="ECO:0000313" key="2">
    <source>
        <dbReference type="Proteomes" id="UP000001695"/>
    </source>
</evidence>
<dbReference type="KEGG" id="bid:Bind_1535"/>
<dbReference type="eggNOG" id="COG0470">
    <property type="taxonomic scope" value="Bacteria"/>
</dbReference>
<proteinExistence type="predicted"/>
<dbReference type="InterPro" id="IPR027417">
    <property type="entry name" value="P-loop_NTPase"/>
</dbReference>
<dbReference type="Proteomes" id="UP000001695">
    <property type="component" value="Chromosome"/>
</dbReference>
<organism evidence="1 2">
    <name type="scientific">Beijerinckia indica subsp. indica (strain ATCC 9039 / DSM 1715 / NCIMB 8712)</name>
    <dbReference type="NCBI Taxonomy" id="395963"/>
    <lineage>
        <taxon>Bacteria</taxon>
        <taxon>Pseudomonadati</taxon>
        <taxon>Pseudomonadota</taxon>
        <taxon>Alphaproteobacteria</taxon>
        <taxon>Hyphomicrobiales</taxon>
        <taxon>Beijerinckiaceae</taxon>
        <taxon>Beijerinckia</taxon>
    </lineage>
</organism>
<dbReference type="STRING" id="395963.Bind_1535"/>
<dbReference type="Gene3D" id="3.40.50.300">
    <property type="entry name" value="P-loop containing nucleotide triphosphate hydrolases"/>
    <property type="match status" value="1"/>
</dbReference>
<evidence type="ECO:0000313" key="1">
    <source>
        <dbReference type="EMBL" id="ACB95168.1"/>
    </source>
</evidence>
<reference evidence="1 2" key="2">
    <citation type="journal article" date="2010" name="J. Bacteriol.">
        <title>Complete genome sequence of Beijerinckia indica subsp. indica.</title>
        <authorList>
            <person name="Tamas I."/>
            <person name="Dedysh S.N."/>
            <person name="Liesack W."/>
            <person name="Stott M.B."/>
            <person name="Alam M."/>
            <person name="Murrell J.C."/>
            <person name="Dunfield P.F."/>
        </authorList>
    </citation>
    <scope>NUCLEOTIDE SEQUENCE [LARGE SCALE GENOMIC DNA]</scope>
    <source>
        <strain evidence="2">ATCC 9039 / DSM 1715 / NCIMB 8712</strain>
    </source>
</reference>
<gene>
    <name evidence="1" type="ordered locus">Bind_1535</name>
</gene>
<dbReference type="AlphaFoldDB" id="B2IB84"/>
<dbReference type="OrthoDB" id="9811073at2"/>
<dbReference type="PANTHER" id="PTHR11669">
    <property type="entry name" value="REPLICATION FACTOR C / DNA POLYMERASE III GAMMA-TAU SUBUNIT"/>
    <property type="match status" value="1"/>
</dbReference>
<name>B2IB84_BEII9</name>
<dbReference type="Pfam" id="PF13177">
    <property type="entry name" value="DNA_pol3_delta2"/>
    <property type="match status" value="1"/>
</dbReference>
<accession>B2IB84</accession>
<dbReference type="PANTHER" id="PTHR11669:SF8">
    <property type="entry name" value="DNA POLYMERASE III SUBUNIT DELTA"/>
    <property type="match status" value="1"/>
</dbReference>
<sequence length="372" mass="40810">MPAETDQILDSDLYAGTRHPRETYALIGHEAAEASLLAAYRGNVLPQAILLGGPMGIGKATLAWRLARFLLAHPAPHAPEVTAATTLHVPQTHPISHQIASLAHPDLVLLRREWNERGKKFFSEIRVDDVRRTTHLFQQAAGAGGYRIAIIDSVEDLNASGANALLKLIEEPPPRSLFLLISHRPGHVLPTLRSRCRLMSLKPLSDEALAAIIAELGPPWTDSESARHQASLLSLAQAAHGSLHPLLRRLDPNGRGIEATVNRLLGDLPRVDWRGVHVLADQIATDPDNNLEILRTTIFDWLDARLHAQTRQMGSVMPLDLHSLAPLAEVWDKVTSDLREAEALNLDKRQLILSLFTDLAAAVEASTPVLHL</sequence>
<dbReference type="GO" id="GO:0006261">
    <property type="term" value="P:DNA-templated DNA replication"/>
    <property type="evidence" value="ECO:0007669"/>
    <property type="project" value="TreeGrafter"/>
</dbReference>
<dbReference type="HOGENOM" id="CLU_006229_4_4_5"/>
<protein>
    <submittedName>
        <fullName evidence="1">Putative DNA polymerase III delta prime subunit</fullName>
    </submittedName>
</protein>
<dbReference type="EMBL" id="CP001016">
    <property type="protein sequence ID" value="ACB95168.1"/>
    <property type="molecule type" value="Genomic_DNA"/>
</dbReference>